<dbReference type="RefSeq" id="XP_811467.1">
    <property type="nucleotide sequence ID" value="XM_806374.1"/>
</dbReference>
<dbReference type="SUPFAM" id="SSF50939">
    <property type="entry name" value="Sialidases"/>
    <property type="match status" value="1"/>
</dbReference>
<evidence type="ECO:0000259" key="2">
    <source>
        <dbReference type="Pfam" id="PF13859"/>
    </source>
</evidence>
<comment type="caution">
    <text evidence="3">The sequence shown here is derived from an EMBL/GenBank/DDBJ whole genome shotgun (WGS) entry which is preliminary data.</text>
</comment>
<gene>
    <name evidence="3" type="ORF">Tc00.1047053510971.30</name>
</gene>
<organism evidence="3 4">
    <name type="scientific">Trypanosoma cruzi (strain CL Brener)</name>
    <dbReference type="NCBI Taxonomy" id="353153"/>
    <lineage>
        <taxon>Eukaryota</taxon>
        <taxon>Discoba</taxon>
        <taxon>Euglenozoa</taxon>
        <taxon>Kinetoplastea</taxon>
        <taxon>Metakinetoplastina</taxon>
        <taxon>Trypanosomatida</taxon>
        <taxon>Trypanosomatidae</taxon>
        <taxon>Trypanosoma</taxon>
        <taxon>Schizotrypanum</taxon>
    </lineage>
</organism>
<dbReference type="PaxDb" id="353153-Q4DAR5"/>
<dbReference type="Pfam" id="PF13859">
    <property type="entry name" value="BNR_3"/>
    <property type="match status" value="1"/>
</dbReference>
<sequence>MVMLCFVLSGSGVYCCCAAFLLLFSVAPYEEGSYHQTRIATLEFEGSERTNNRTHTYIYMLSRVAAVKAPNAHNRRRVTGSSGRMRGGRESEPQRPNMSRRVFTSAVLLLLVMYCEVEGARAAGSNVRDTVAALMGIKKEKLDMWEDVSDAGGKYGLLLGPSLVEVQGHVFAIAEAHCKDWGDCSDASFTGIASWYFDLSGVAGPTEISTADTSNFGAYPLKEGSEGVSTTNGITRPTTLVIGDSVYMLLGNYSRTEQQIQGRNERGPLLVKGSLTDEDGKKKIRWNETHAVSFRAPGDP</sequence>
<feature type="domain" description="Sialidase" evidence="2">
    <location>
        <begin position="161"/>
        <end position="293"/>
    </location>
</feature>
<dbReference type="GeneID" id="3542441"/>
<keyword evidence="4" id="KW-1185">Reference proteome</keyword>
<evidence type="ECO:0000313" key="4">
    <source>
        <dbReference type="Proteomes" id="UP000002296"/>
    </source>
</evidence>
<protein>
    <submittedName>
        <fullName evidence="3">Trans-sialidase, putative</fullName>
    </submittedName>
</protein>
<reference evidence="3 4" key="1">
    <citation type="journal article" date="2005" name="Science">
        <title>The genome sequence of Trypanosoma cruzi, etiologic agent of Chagas disease.</title>
        <authorList>
            <person name="El-Sayed N.M."/>
            <person name="Myler P.J."/>
            <person name="Bartholomeu D.C."/>
            <person name="Nilsson D."/>
            <person name="Aggarwal G."/>
            <person name="Tran A.N."/>
            <person name="Ghedin E."/>
            <person name="Worthey E.A."/>
            <person name="Delcher A.L."/>
            <person name="Blandin G."/>
            <person name="Westenberger S.J."/>
            <person name="Caler E."/>
            <person name="Cerqueira G.C."/>
            <person name="Branche C."/>
            <person name="Haas B."/>
            <person name="Anupama A."/>
            <person name="Arner E."/>
            <person name="Aslund L."/>
            <person name="Attipoe P."/>
            <person name="Bontempi E."/>
            <person name="Bringaud F."/>
            <person name="Burton P."/>
            <person name="Cadag E."/>
            <person name="Campbell D.A."/>
            <person name="Carrington M."/>
            <person name="Crabtree J."/>
            <person name="Darban H."/>
            <person name="da Silveira J.F."/>
            <person name="de Jong P."/>
            <person name="Edwards K."/>
            <person name="Englund P.T."/>
            <person name="Fazelina G."/>
            <person name="Feldblyum T."/>
            <person name="Ferella M."/>
            <person name="Frasch A.C."/>
            <person name="Gull K."/>
            <person name="Horn D."/>
            <person name="Hou L."/>
            <person name="Huang Y."/>
            <person name="Kindlund E."/>
            <person name="Klingbeil M."/>
            <person name="Kluge S."/>
            <person name="Koo H."/>
            <person name="Lacerda D."/>
            <person name="Levin M.J."/>
            <person name="Lorenzi H."/>
            <person name="Louie T."/>
            <person name="Machado C.R."/>
            <person name="McCulloch R."/>
            <person name="McKenna A."/>
            <person name="Mizuno Y."/>
            <person name="Mottram J.C."/>
            <person name="Nelson S."/>
            <person name="Ochaya S."/>
            <person name="Osoegawa K."/>
            <person name="Pai G."/>
            <person name="Parsons M."/>
            <person name="Pentony M."/>
            <person name="Pettersson U."/>
            <person name="Pop M."/>
            <person name="Ramirez J.L."/>
            <person name="Rinta J."/>
            <person name="Robertson L."/>
            <person name="Salzberg S.L."/>
            <person name="Sanchez D.O."/>
            <person name="Seyler A."/>
            <person name="Sharma R."/>
            <person name="Shetty J."/>
            <person name="Simpson A.J."/>
            <person name="Sisk E."/>
            <person name="Tammi M.T."/>
            <person name="Tarleton R."/>
            <person name="Teixeira S."/>
            <person name="Van Aken S."/>
            <person name="Vogt C."/>
            <person name="Ward P.N."/>
            <person name="Wickstead B."/>
            <person name="Wortman J."/>
            <person name="White O."/>
            <person name="Fraser C.M."/>
            <person name="Stuart K.D."/>
            <person name="Andersson B."/>
        </authorList>
    </citation>
    <scope>NUCLEOTIDE SEQUENCE [LARGE SCALE GENOMIC DNA]</scope>
    <source>
        <strain evidence="3 4">CL Brener</strain>
    </source>
</reference>
<dbReference type="InterPro" id="IPR036278">
    <property type="entry name" value="Sialidase_sf"/>
</dbReference>
<proteinExistence type="predicted"/>
<feature type="region of interest" description="Disordered" evidence="1">
    <location>
        <begin position="75"/>
        <end position="96"/>
    </location>
</feature>
<dbReference type="AlphaFoldDB" id="Q4DAR5"/>
<evidence type="ECO:0000256" key="1">
    <source>
        <dbReference type="SAM" id="MobiDB-lite"/>
    </source>
</evidence>
<dbReference type="Gene3D" id="2.120.10.10">
    <property type="match status" value="1"/>
</dbReference>
<accession>Q4DAR5</accession>
<dbReference type="EMBL" id="AAHK01000727">
    <property type="protein sequence ID" value="EAN89616.1"/>
    <property type="molecule type" value="Genomic_DNA"/>
</dbReference>
<evidence type="ECO:0000313" key="3">
    <source>
        <dbReference type="EMBL" id="EAN89616.1"/>
    </source>
</evidence>
<dbReference type="InterPro" id="IPR011040">
    <property type="entry name" value="Sialidase"/>
</dbReference>
<dbReference type="Proteomes" id="UP000002296">
    <property type="component" value="Unassembled WGS sequence"/>
</dbReference>
<dbReference type="KEGG" id="tcr:510971.30"/>
<name>Q4DAR5_TRYCC</name>
<dbReference type="InParanoid" id="Q4DAR5"/>